<dbReference type="AlphaFoldDB" id="A0A841R1K3"/>
<protein>
    <submittedName>
        <fullName evidence="2">DNA-binding XRE family transcriptional regulator</fullName>
    </submittedName>
</protein>
<dbReference type="RefSeq" id="WP_371712914.1">
    <property type="nucleotide sequence ID" value="NZ_CABWNB010000002.1"/>
</dbReference>
<comment type="caution">
    <text evidence="2">The sequence shown here is derived from an EMBL/GenBank/DDBJ whole genome shotgun (WGS) entry which is preliminary data.</text>
</comment>
<organism evidence="2 3">
    <name type="scientific">Negativicoccus succinicivorans</name>
    <dbReference type="NCBI Taxonomy" id="620903"/>
    <lineage>
        <taxon>Bacteria</taxon>
        <taxon>Bacillati</taxon>
        <taxon>Bacillota</taxon>
        <taxon>Negativicutes</taxon>
        <taxon>Veillonellales</taxon>
        <taxon>Veillonellaceae</taxon>
        <taxon>Negativicoccus</taxon>
    </lineage>
</organism>
<dbReference type="CDD" id="cd00093">
    <property type="entry name" value="HTH_XRE"/>
    <property type="match status" value="1"/>
</dbReference>
<gene>
    <name evidence="2" type="ORF">HNR45_000676</name>
</gene>
<dbReference type="InterPro" id="IPR001387">
    <property type="entry name" value="Cro/C1-type_HTH"/>
</dbReference>
<accession>A0A841R1K3</accession>
<evidence type="ECO:0000313" key="2">
    <source>
        <dbReference type="EMBL" id="MBB6477643.1"/>
    </source>
</evidence>
<dbReference type="Pfam" id="PF01381">
    <property type="entry name" value="HTH_3"/>
    <property type="match status" value="1"/>
</dbReference>
<proteinExistence type="predicted"/>
<dbReference type="GO" id="GO:0003677">
    <property type="term" value="F:DNA binding"/>
    <property type="evidence" value="ECO:0007669"/>
    <property type="project" value="UniProtKB-KW"/>
</dbReference>
<dbReference type="Gene3D" id="1.10.260.40">
    <property type="entry name" value="lambda repressor-like DNA-binding domains"/>
    <property type="match status" value="1"/>
</dbReference>
<reference evidence="2 3" key="1">
    <citation type="submission" date="2020-08" db="EMBL/GenBank/DDBJ databases">
        <title>Genomic Encyclopedia of Type Strains, Phase IV (KMG-IV): sequencing the most valuable type-strain genomes for metagenomic binning, comparative biology and taxonomic classification.</title>
        <authorList>
            <person name="Goeker M."/>
        </authorList>
    </citation>
    <scope>NUCLEOTIDE SEQUENCE [LARGE SCALE GENOMIC DNA]</scope>
    <source>
        <strain evidence="2 3">DSM 21255</strain>
    </source>
</reference>
<dbReference type="EMBL" id="JACHHI010000003">
    <property type="protein sequence ID" value="MBB6477643.1"/>
    <property type="molecule type" value="Genomic_DNA"/>
</dbReference>
<dbReference type="InterPro" id="IPR010982">
    <property type="entry name" value="Lambda_DNA-bd_dom_sf"/>
</dbReference>
<dbReference type="GeneID" id="99863471"/>
<keyword evidence="2" id="KW-0238">DNA-binding</keyword>
<evidence type="ECO:0000259" key="1">
    <source>
        <dbReference type="PROSITE" id="PS50943"/>
    </source>
</evidence>
<dbReference type="PROSITE" id="PS50943">
    <property type="entry name" value="HTH_CROC1"/>
    <property type="match status" value="1"/>
</dbReference>
<dbReference type="SMART" id="SM00530">
    <property type="entry name" value="HTH_XRE"/>
    <property type="match status" value="1"/>
</dbReference>
<feature type="domain" description="HTH cro/C1-type" evidence="1">
    <location>
        <begin position="5"/>
        <end position="59"/>
    </location>
</feature>
<sequence length="65" mass="7448">MQISLRAARVNASLTIKQAAPKIGIGKDTLIRWEKEPWRVSALFQQRISQAYKIPIDNINFLPKN</sequence>
<dbReference type="SUPFAM" id="SSF47413">
    <property type="entry name" value="lambda repressor-like DNA-binding domains"/>
    <property type="match status" value="1"/>
</dbReference>
<keyword evidence="3" id="KW-1185">Reference proteome</keyword>
<name>A0A841R1K3_9FIRM</name>
<dbReference type="Proteomes" id="UP000591941">
    <property type="component" value="Unassembled WGS sequence"/>
</dbReference>
<evidence type="ECO:0000313" key="3">
    <source>
        <dbReference type="Proteomes" id="UP000591941"/>
    </source>
</evidence>